<evidence type="ECO:0000256" key="3">
    <source>
        <dbReference type="SAM" id="MobiDB-lite"/>
    </source>
</evidence>
<comment type="subcellular location">
    <subcellularLocation>
        <location evidence="1">Membrane</location>
        <topology evidence="1">Multi-pass membrane protein</topology>
    </subcellularLocation>
</comment>
<dbReference type="RefSeq" id="XP_022488402.1">
    <property type="nucleotide sequence ID" value="XM_022631774.1"/>
</dbReference>
<dbReference type="Proteomes" id="UP000177622">
    <property type="component" value="Unassembled WGS sequence"/>
</dbReference>
<dbReference type="PANTHER" id="PTHR11360">
    <property type="entry name" value="MONOCARBOXYLATE TRANSPORTER"/>
    <property type="match status" value="1"/>
</dbReference>
<name>A0A1F5LIA4_PENAI</name>
<dbReference type="InterPro" id="IPR050327">
    <property type="entry name" value="Proton-linked_MCT"/>
</dbReference>
<accession>A0A1F5LIA4</accession>
<dbReference type="GO" id="GO:0016020">
    <property type="term" value="C:membrane"/>
    <property type="evidence" value="ECO:0007669"/>
    <property type="project" value="UniProtKB-SubCell"/>
</dbReference>
<dbReference type="InterPro" id="IPR011701">
    <property type="entry name" value="MFS"/>
</dbReference>
<evidence type="ECO:0000256" key="2">
    <source>
        <dbReference type="ARBA" id="ARBA00006727"/>
    </source>
</evidence>
<dbReference type="InterPro" id="IPR020846">
    <property type="entry name" value="MFS_dom"/>
</dbReference>
<dbReference type="Pfam" id="PF07690">
    <property type="entry name" value="MFS_1"/>
    <property type="match status" value="1"/>
</dbReference>
<feature type="transmembrane region" description="Helical" evidence="4">
    <location>
        <begin position="117"/>
        <end position="138"/>
    </location>
</feature>
<feature type="transmembrane region" description="Helical" evidence="4">
    <location>
        <begin position="209"/>
        <end position="228"/>
    </location>
</feature>
<dbReference type="PANTHER" id="PTHR11360:SF177">
    <property type="entry name" value="RIBOFLAVIN TRANSPORTER MCH5"/>
    <property type="match status" value="1"/>
</dbReference>
<evidence type="ECO:0000256" key="1">
    <source>
        <dbReference type="ARBA" id="ARBA00004141"/>
    </source>
</evidence>
<reference evidence="6 7" key="1">
    <citation type="journal article" date="2016" name="Sci. Rep.">
        <title>Penicillium arizonense, a new, genome sequenced fungal species, reveals a high chemical diversity in secreted metabolites.</title>
        <authorList>
            <person name="Grijseels S."/>
            <person name="Nielsen J.C."/>
            <person name="Randelovic M."/>
            <person name="Nielsen J."/>
            <person name="Nielsen K.F."/>
            <person name="Workman M."/>
            <person name="Frisvad J.C."/>
        </authorList>
    </citation>
    <scope>NUCLEOTIDE SEQUENCE [LARGE SCALE GENOMIC DNA]</scope>
    <source>
        <strain evidence="6 7">CBS 141311</strain>
    </source>
</reference>
<dbReference type="EMBL" id="LXJU01000009">
    <property type="protein sequence ID" value="OGE52963.1"/>
    <property type="molecule type" value="Genomic_DNA"/>
</dbReference>
<feature type="transmembrane region" description="Helical" evidence="4">
    <location>
        <begin position="348"/>
        <end position="367"/>
    </location>
</feature>
<proteinExistence type="inferred from homology"/>
<gene>
    <name evidence="6" type="ORF">PENARI_c009G02170</name>
</gene>
<feature type="compositionally biased region" description="Polar residues" evidence="3">
    <location>
        <begin position="1"/>
        <end position="34"/>
    </location>
</feature>
<feature type="transmembrane region" description="Helical" evidence="4">
    <location>
        <begin position="373"/>
        <end position="397"/>
    </location>
</feature>
<dbReference type="AlphaFoldDB" id="A0A1F5LIA4"/>
<dbReference type="InterPro" id="IPR036259">
    <property type="entry name" value="MFS_trans_sf"/>
</dbReference>
<sequence>MAPEQKTATVSVQQHYPSAQTSVESLPTTGPSTRINDEEAPRSAFSIIEPPAELATVTTHFTDNFPEHNAEEIFPDGGLRSWSVVLGSFLLLMSSFGVMNTTGILQNYFASHQLSKYSASAVGWIPGLFTFFGLSVSVQVGPMFDRYGPTGILIAGTAIYVTGLMLLAESHEYWHFVLTLGVMSGTGAALLSTVALASVPQWFDRKAGLAIGISMAGAGLGGVLFPLMLRAGFSKLGYKWTIRLLAFVVLALCVVATFLVKARLPKGRSKSTVNLRSLKDARFTWLTVGIFSLELVVFASLGLYPTYVVLQGFSTNTSVLLLSVLNIASTVGRLLAGGIADRYGRINTQAALIALGAVAVFVIWLPFGNTLAGLYTFSSVFGLASGSFLSLAPACIGQISKASEVGGRFGLTYSIVSFATLICIPIGGEMLDKVGKSAMVAYLGSVLIVALGMFVMARWACLSYRWRWQAKI</sequence>
<feature type="transmembrane region" description="Helical" evidence="4">
    <location>
        <begin position="240"/>
        <end position="262"/>
    </location>
</feature>
<feature type="transmembrane region" description="Helical" evidence="4">
    <location>
        <begin position="319"/>
        <end position="336"/>
    </location>
</feature>
<feature type="transmembrane region" description="Helical" evidence="4">
    <location>
        <begin position="150"/>
        <end position="168"/>
    </location>
</feature>
<organism evidence="6 7">
    <name type="scientific">Penicillium arizonense</name>
    <dbReference type="NCBI Taxonomy" id="1835702"/>
    <lineage>
        <taxon>Eukaryota</taxon>
        <taxon>Fungi</taxon>
        <taxon>Dikarya</taxon>
        <taxon>Ascomycota</taxon>
        <taxon>Pezizomycotina</taxon>
        <taxon>Eurotiomycetes</taxon>
        <taxon>Eurotiomycetidae</taxon>
        <taxon>Eurotiales</taxon>
        <taxon>Aspergillaceae</taxon>
        <taxon>Penicillium</taxon>
    </lineage>
</organism>
<dbReference type="PROSITE" id="PS50850">
    <property type="entry name" value="MFS"/>
    <property type="match status" value="1"/>
</dbReference>
<keyword evidence="4" id="KW-1133">Transmembrane helix</keyword>
<dbReference type="GO" id="GO:0022857">
    <property type="term" value="F:transmembrane transporter activity"/>
    <property type="evidence" value="ECO:0007669"/>
    <property type="project" value="InterPro"/>
</dbReference>
<feature type="transmembrane region" description="Helical" evidence="4">
    <location>
        <begin position="84"/>
        <end position="105"/>
    </location>
</feature>
<dbReference type="SUPFAM" id="SSF103473">
    <property type="entry name" value="MFS general substrate transporter"/>
    <property type="match status" value="1"/>
</dbReference>
<keyword evidence="7" id="KW-1185">Reference proteome</keyword>
<feature type="domain" description="Major facilitator superfamily (MFS) profile" evidence="5">
    <location>
        <begin position="80"/>
        <end position="462"/>
    </location>
</feature>
<evidence type="ECO:0000313" key="7">
    <source>
        <dbReference type="Proteomes" id="UP000177622"/>
    </source>
</evidence>
<feature type="transmembrane region" description="Helical" evidence="4">
    <location>
        <begin position="439"/>
        <end position="461"/>
    </location>
</feature>
<keyword evidence="4" id="KW-0812">Transmembrane</keyword>
<dbReference type="OrthoDB" id="410267at2759"/>
<keyword evidence="4" id="KW-0472">Membrane</keyword>
<evidence type="ECO:0000256" key="4">
    <source>
        <dbReference type="SAM" id="Phobius"/>
    </source>
</evidence>
<feature type="transmembrane region" description="Helical" evidence="4">
    <location>
        <begin position="283"/>
        <end position="307"/>
    </location>
</feature>
<protein>
    <recommendedName>
        <fullName evidence="5">Major facilitator superfamily (MFS) profile domain-containing protein</fullName>
    </recommendedName>
</protein>
<dbReference type="Gene3D" id="1.20.1250.20">
    <property type="entry name" value="MFS general substrate transporter like domains"/>
    <property type="match status" value="1"/>
</dbReference>
<feature type="region of interest" description="Disordered" evidence="3">
    <location>
        <begin position="1"/>
        <end position="42"/>
    </location>
</feature>
<evidence type="ECO:0000313" key="6">
    <source>
        <dbReference type="EMBL" id="OGE52963.1"/>
    </source>
</evidence>
<comment type="caution">
    <text evidence="6">The sequence shown here is derived from an EMBL/GenBank/DDBJ whole genome shotgun (WGS) entry which is preliminary data.</text>
</comment>
<dbReference type="CDD" id="cd17352">
    <property type="entry name" value="MFS_MCT_SLC16"/>
    <property type="match status" value="1"/>
</dbReference>
<evidence type="ECO:0000259" key="5">
    <source>
        <dbReference type="PROSITE" id="PS50850"/>
    </source>
</evidence>
<comment type="similarity">
    <text evidence="2">Belongs to the major facilitator superfamily. Monocarboxylate porter (TC 2.A.1.13) family.</text>
</comment>
<dbReference type="GeneID" id="34576508"/>
<feature type="transmembrane region" description="Helical" evidence="4">
    <location>
        <begin position="409"/>
        <end position="427"/>
    </location>
</feature>
<feature type="transmembrane region" description="Helical" evidence="4">
    <location>
        <begin position="174"/>
        <end position="197"/>
    </location>
</feature>